<evidence type="ECO:0000313" key="3">
    <source>
        <dbReference type="Proteomes" id="UP001170954"/>
    </source>
</evidence>
<evidence type="ECO:0000313" key="2">
    <source>
        <dbReference type="EMBL" id="MDM1049959.1"/>
    </source>
</evidence>
<gene>
    <name evidence="2" type="ORF">HX018_17095</name>
</gene>
<feature type="chain" id="PRO_5045605077" evidence="1">
    <location>
        <begin position="23"/>
        <end position="519"/>
    </location>
</feature>
<dbReference type="SUPFAM" id="SSF75005">
    <property type="entry name" value="Arabinanase/levansucrase/invertase"/>
    <property type="match status" value="1"/>
</dbReference>
<name>A0ABT7NRT2_9SPHI</name>
<reference evidence="2" key="1">
    <citation type="submission" date="2020-06" db="EMBL/GenBank/DDBJ databases">
        <authorList>
            <person name="Dong N."/>
        </authorList>
    </citation>
    <scope>NUCLEOTIDE SEQUENCE</scope>
    <source>
        <strain evidence="2">R1692</strain>
    </source>
</reference>
<dbReference type="RefSeq" id="WP_286652152.1">
    <property type="nucleotide sequence ID" value="NZ_JACAGK010000064.1"/>
</dbReference>
<dbReference type="InterPro" id="IPR023296">
    <property type="entry name" value="Glyco_hydro_beta-prop_sf"/>
</dbReference>
<feature type="signal peptide" evidence="1">
    <location>
        <begin position="1"/>
        <end position="22"/>
    </location>
</feature>
<keyword evidence="3" id="KW-1185">Reference proteome</keyword>
<protein>
    <submittedName>
        <fullName evidence="2">Uncharacterized protein</fullName>
    </submittedName>
</protein>
<proteinExistence type="predicted"/>
<dbReference type="Proteomes" id="UP001170954">
    <property type="component" value="Unassembled WGS sequence"/>
</dbReference>
<dbReference type="EMBL" id="JACAGK010000064">
    <property type="protein sequence ID" value="MDM1049959.1"/>
    <property type="molecule type" value="Genomic_DNA"/>
</dbReference>
<reference evidence="2" key="2">
    <citation type="journal article" date="2022" name="Sci. Total Environ.">
        <title>Prevalence, transmission, and molecular epidemiology of tet(X)-positive bacteria among humans, animals, and environmental niches in China: An epidemiological, and genomic-based study.</title>
        <authorList>
            <person name="Dong N."/>
            <person name="Zeng Y."/>
            <person name="Cai C."/>
            <person name="Sun C."/>
            <person name="Lu J."/>
            <person name="Liu C."/>
            <person name="Zhou H."/>
            <person name="Sun Q."/>
            <person name="Shu L."/>
            <person name="Wang H."/>
            <person name="Wang Y."/>
            <person name="Wang S."/>
            <person name="Wu C."/>
            <person name="Chan E.W."/>
            <person name="Chen G."/>
            <person name="Shen Z."/>
            <person name="Chen S."/>
            <person name="Zhang R."/>
        </authorList>
    </citation>
    <scope>NUCLEOTIDE SEQUENCE</scope>
    <source>
        <strain evidence="2">R1692</strain>
    </source>
</reference>
<sequence>MPRFIALLSLFILANSISLSHAQQNPQDIQFTRQAVKRFIFDEQQKIPLACLEPKNIIGGNSMHPELSDEDGQKGFTIEKGHLRITGSSSKASRIWLSGFNPFACYRISFASFDAKGKLGFEFSDPKRENRFQISISANGQQLSQVHTDIARAGKTVLDSNILQYSEPLNLANSQLILQMLGSGLVLYLQQQERPVVIAQLDFSQYLDLREKALIQHLQTSLYSNLSVGTVEIQKAEVFLSSGMGLADIRAITYENGDPMLDQGRLWYTMTVRGRALPHHLQGVFSMNPSTFDIKFEGIIVFDRLDGILRNEVASHIFYDRREQIWRGITTGFSAYANPQKEKKQLLTVESKKDPRFGYSVMSAVPFGVVGDIEDPHILYDENMGKWRILTCENINGYRAIMLESDFWNKEYRRIAGPVKHNSTGTSMQKIDGKLYGFSGSSEREIFIYNYPNLEKVGTLKMDLPPWDKESGTRTWPNVLQLPAGYPMKYIALMMDRFNYPGLKGPNWSYGALYLYYGY</sequence>
<evidence type="ECO:0000256" key="1">
    <source>
        <dbReference type="SAM" id="SignalP"/>
    </source>
</evidence>
<keyword evidence="1" id="KW-0732">Signal</keyword>
<organism evidence="2 3">
    <name type="scientific">Sphingobacterium hotanense</name>
    <dbReference type="NCBI Taxonomy" id="649196"/>
    <lineage>
        <taxon>Bacteria</taxon>
        <taxon>Pseudomonadati</taxon>
        <taxon>Bacteroidota</taxon>
        <taxon>Sphingobacteriia</taxon>
        <taxon>Sphingobacteriales</taxon>
        <taxon>Sphingobacteriaceae</taxon>
        <taxon>Sphingobacterium</taxon>
    </lineage>
</organism>
<accession>A0ABT7NRT2</accession>
<comment type="caution">
    <text evidence="2">The sequence shown here is derived from an EMBL/GenBank/DDBJ whole genome shotgun (WGS) entry which is preliminary data.</text>
</comment>